<reference evidence="1" key="1">
    <citation type="submission" date="2023-12" db="EMBL/GenBank/DDBJ databases">
        <title>Fervidustalea candida gen. nov., sp. nov., a novel member of the family Paenibacillaceae isolated from a geothermal area.</title>
        <authorList>
            <person name="Li W.-J."/>
            <person name="Jiao J.-Y."/>
            <person name="Chen Y."/>
        </authorList>
    </citation>
    <scope>NUCLEOTIDE SEQUENCE</scope>
    <source>
        <strain evidence="1">SYSU GA230002</strain>
    </source>
</reference>
<dbReference type="RefSeq" id="WP_371752344.1">
    <property type="nucleotide sequence ID" value="NZ_JAYJLD010000001.1"/>
</dbReference>
<keyword evidence="2" id="KW-1185">Reference proteome</keyword>
<dbReference type="Proteomes" id="UP001310386">
    <property type="component" value="Unassembled WGS sequence"/>
</dbReference>
<evidence type="ECO:0000313" key="2">
    <source>
        <dbReference type="Proteomes" id="UP001310386"/>
    </source>
</evidence>
<comment type="caution">
    <text evidence="1">The sequence shown here is derived from an EMBL/GenBank/DDBJ whole genome shotgun (WGS) entry which is preliminary data.</text>
</comment>
<dbReference type="EMBL" id="JAYJLD010000001">
    <property type="protein sequence ID" value="MEB3100245.1"/>
    <property type="molecule type" value="Genomic_DNA"/>
</dbReference>
<evidence type="ECO:0000313" key="1">
    <source>
        <dbReference type="EMBL" id="MEB3100245.1"/>
    </source>
</evidence>
<sequence>METVTLSRIVMKFTPDLYPFLKPKELETQIFLRDGLSVLNPKDVVEIVHQSIYEQQKDTFIH</sequence>
<organism evidence="1 2">
    <name type="scientific">Ferviditalea candida</name>
    <dbReference type="NCBI Taxonomy" id="3108399"/>
    <lineage>
        <taxon>Bacteria</taxon>
        <taxon>Bacillati</taxon>
        <taxon>Bacillota</taxon>
        <taxon>Bacilli</taxon>
        <taxon>Bacillales</taxon>
        <taxon>Paenibacillaceae</taxon>
        <taxon>Ferviditalea</taxon>
    </lineage>
</organism>
<proteinExistence type="predicted"/>
<gene>
    <name evidence="1" type="ORF">VF724_01055</name>
</gene>
<protein>
    <submittedName>
        <fullName evidence="1">Uncharacterized protein</fullName>
    </submittedName>
</protein>
<accession>A0ABU5ZGM5</accession>
<name>A0ABU5ZGM5_9BACL</name>